<gene>
    <name evidence="6" type="ORF">RM539_14840</name>
</gene>
<dbReference type="Pfam" id="PF12708">
    <property type="entry name" value="Pect-lyase_RHGA_epim"/>
    <property type="match status" value="1"/>
</dbReference>
<dbReference type="Proteomes" id="UP001262582">
    <property type="component" value="Unassembled WGS sequence"/>
</dbReference>
<accession>A0ABU3D8K8</accession>
<dbReference type="InterPro" id="IPR011050">
    <property type="entry name" value="Pectin_lyase_fold/virulence"/>
</dbReference>
<proteinExistence type="inferred from homology"/>
<evidence type="ECO:0000256" key="2">
    <source>
        <dbReference type="ARBA" id="ARBA00022801"/>
    </source>
</evidence>
<evidence type="ECO:0000259" key="5">
    <source>
        <dbReference type="Pfam" id="PF12708"/>
    </source>
</evidence>
<dbReference type="InterPro" id="IPR006626">
    <property type="entry name" value="PbH1"/>
</dbReference>
<keyword evidence="7" id="KW-1185">Reference proteome</keyword>
<protein>
    <submittedName>
        <fullName evidence="6">Glycoside hydrolase family 28 protein</fullName>
    </submittedName>
</protein>
<dbReference type="Pfam" id="PF00295">
    <property type="entry name" value="Glyco_hydro_28"/>
    <property type="match status" value="1"/>
</dbReference>
<dbReference type="PANTHER" id="PTHR31339">
    <property type="entry name" value="PECTIN LYASE-RELATED"/>
    <property type="match status" value="1"/>
</dbReference>
<evidence type="ECO:0000256" key="3">
    <source>
        <dbReference type="ARBA" id="ARBA00023295"/>
    </source>
</evidence>
<keyword evidence="3 4" id="KW-0326">Glycosidase</keyword>
<dbReference type="SMART" id="SM00710">
    <property type="entry name" value="PbH1"/>
    <property type="match status" value="7"/>
</dbReference>
<organism evidence="6 7">
    <name type="scientific">Autumnicola musiva</name>
    <dbReference type="NCBI Taxonomy" id="3075589"/>
    <lineage>
        <taxon>Bacteria</taxon>
        <taxon>Pseudomonadati</taxon>
        <taxon>Bacteroidota</taxon>
        <taxon>Flavobacteriia</taxon>
        <taxon>Flavobacteriales</taxon>
        <taxon>Flavobacteriaceae</taxon>
        <taxon>Autumnicola</taxon>
    </lineage>
</organism>
<dbReference type="PANTHER" id="PTHR31339:SF9">
    <property type="entry name" value="PLASMIN AND FIBRONECTIN-BINDING PROTEIN A"/>
    <property type="match status" value="1"/>
</dbReference>
<comment type="caution">
    <text evidence="6">The sequence shown here is derived from an EMBL/GenBank/DDBJ whole genome shotgun (WGS) entry which is preliminary data.</text>
</comment>
<dbReference type="SUPFAM" id="SSF51126">
    <property type="entry name" value="Pectin lyase-like"/>
    <property type="match status" value="1"/>
</dbReference>
<dbReference type="GO" id="GO:0016787">
    <property type="term" value="F:hydrolase activity"/>
    <property type="evidence" value="ECO:0007669"/>
    <property type="project" value="UniProtKB-KW"/>
</dbReference>
<reference evidence="6 7" key="1">
    <citation type="submission" date="2023-09" db="EMBL/GenBank/DDBJ databases">
        <authorList>
            <person name="Rey-Velasco X."/>
        </authorList>
    </citation>
    <scope>NUCLEOTIDE SEQUENCE [LARGE SCALE GENOMIC DNA]</scope>
    <source>
        <strain evidence="6 7">F117</strain>
    </source>
</reference>
<evidence type="ECO:0000313" key="7">
    <source>
        <dbReference type="Proteomes" id="UP001262582"/>
    </source>
</evidence>
<comment type="similarity">
    <text evidence="1 4">Belongs to the glycosyl hydrolase 28 family.</text>
</comment>
<evidence type="ECO:0000313" key="6">
    <source>
        <dbReference type="EMBL" id="MDT0677861.1"/>
    </source>
</evidence>
<keyword evidence="2 4" id="KW-0378">Hydrolase</keyword>
<evidence type="ECO:0000256" key="4">
    <source>
        <dbReference type="RuleBase" id="RU361169"/>
    </source>
</evidence>
<evidence type="ECO:0000256" key="1">
    <source>
        <dbReference type="ARBA" id="ARBA00008834"/>
    </source>
</evidence>
<dbReference type="InterPro" id="IPR051801">
    <property type="entry name" value="GH28_Enzymes"/>
</dbReference>
<dbReference type="InterPro" id="IPR024535">
    <property type="entry name" value="RHGA/B-epi-like_pectate_lyase"/>
</dbReference>
<dbReference type="Gene3D" id="2.160.20.10">
    <property type="entry name" value="Single-stranded right-handed beta-helix, Pectin lyase-like"/>
    <property type="match status" value="1"/>
</dbReference>
<sequence length="459" mass="50815">MKKLLLLILLAGGPIKAQLTEEAKQVAIQEIVNRIQLPSIPEYSVSVTKFGAKGDSIFDNKKAFDKAMNALKKRNGGELVVPKGIYTVNGPIHFVSNVNLHLEEGAKIRFGSNPKDYPLVLTSWEGTMLYNYSPLIYGNELENIAITGKGTIDGEGGGDWAEWKQLEDDDKLLSREMNHNGVPVKERIFGEGHYLRPQLIQFVNSVNILLEGVTIEDSPFWCVHLLKCKSATLRGLKYDAHNFNNDGIDAEYSSDILIEEVTFDNGDDNIAIKAGRDHEGRANSDTPSENIVIRSNLLKGLHGVVIGSEMSAGVQNIYVDNNRAWGYLKRGIYFKTNPDRGGFIRNIYISNIELQKVEDCFYITSNYHGEGEGFNSKISDIFISDVSCEEATGTAVVIQGFEESEVENVRLTNIKVKETNNATSITNTKNVVFDEVIIGKEATVPTSVSGKETDVDLNN</sequence>
<dbReference type="InterPro" id="IPR012334">
    <property type="entry name" value="Pectin_lyas_fold"/>
</dbReference>
<dbReference type="RefSeq" id="WP_311504202.1">
    <property type="nucleotide sequence ID" value="NZ_JAVRHK010000012.1"/>
</dbReference>
<feature type="domain" description="Rhamnogalacturonase A/B/Epimerase-like pectate lyase" evidence="5">
    <location>
        <begin position="45"/>
        <end position="100"/>
    </location>
</feature>
<dbReference type="EMBL" id="JAVRHK010000012">
    <property type="protein sequence ID" value="MDT0677861.1"/>
    <property type="molecule type" value="Genomic_DNA"/>
</dbReference>
<dbReference type="InterPro" id="IPR000743">
    <property type="entry name" value="Glyco_hydro_28"/>
</dbReference>
<name>A0ABU3D8K8_9FLAO</name>